<dbReference type="SUPFAM" id="SSF52540">
    <property type="entry name" value="P-loop containing nucleoside triphosphate hydrolases"/>
    <property type="match status" value="1"/>
</dbReference>
<dbReference type="InterPro" id="IPR001650">
    <property type="entry name" value="Helicase_C-like"/>
</dbReference>
<keyword evidence="7" id="KW-1185">Reference proteome</keyword>
<dbReference type="Pfam" id="PF00271">
    <property type="entry name" value="Helicase_C"/>
    <property type="match status" value="1"/>
</dbReference>
<feature type="domain" description="Helicase ATP-binding" evidence="4">
    <location>
        <begin position="309"/>
        <end position="461"/>
    </location>
</feature>
<keyword evidence="2" id="KW-0067">ATP-binding</keyword>
<evidence type="ECO:0000313" key="6">
    <source>
        <dbReference type="EMBL" id="MBD7968952.1"/>
    </source>
</evidence>
<keyword evidence="6" id="KW-0378">Hydrolase</keyword>
<evidence type="ECO:0000313" key="7">
    <source>
        <dbReference type="Proteomes" id="UP000608071"/>
    </source>
</evidence>
<dbReference type="GO" id="GO:0004386">
    <property type="term" value="F:helicase activity"/>
    <property type="evidence" value="ECO:0007669"/>
    <property type="project" value="UniProtKB-KW"/>
</dbReference>
<dbReference type="InterPro" id="IPR014001">
    <property type="entry name" value="Helicase_ATP-bd"/>
</dbReference>
<organism evidence="6 7">
    <name type="scientific">Paenibacillus gallinarum</name>
    <dbReference type="NCBI Taxonomy" id="2762232"/>
    <lineage>
        <taxon>Bacteria</taxon>
        <taxon>Bacillati</taxon>
        <taxon>Bacillota</taxon>
        <taxon>Bacilli</taxon>
        <taxon>Bacillales</taxon>
        <taxon>Paenibacillaceae</taxon>
        <taxon>Paenibacillus</taxon>
    </lineage>
</organism>
<dbReference type="SMART" id="SM00490">
    <property type="entry name" value="HELICc"/>
    <property type="match status" value="1"/>
</dbReference>
<evidence type="ECO:0000259" key="4">
    <source>
        <dbReference type="PROSITE" id="PS51192"/>
    </source>
</evidence>
<dbReference type="Pfam" id="PF00270">
    <property type="entry name" value="DEAD"/>
    <property type="match status" value="1"/>
</dbReference>
<protein>
    <submittedName>
        <fullName evidence="6">DEAD/DEAH box helicase family protein</fullName>
    </submittedName>
</protein>
<comment type="caution">
    <text evidence="6">The sequence shown here is derived from an EMBL/GenBank/DDBJ whole genome shotgun (WGS) entry which is preliminary data.</text>
</comment>
<evidence type="ECO:0000259" key="5">
    <source>
        <dbReference type="PROSITE" id="PS51194"/>
    </source>
</evidence>
<dbReference type="PROSITE" id="PS51192">
    <property type="entry name" value="HELICASE_ATP_BIND_1"/>
    <property type="match status" value="1"/>
</dbReference>
<keyword evidence="6" id="KW-0347">Helicase</keyword>
<reference evidence="6 7" key="1">
    <citation type="submission" date="2020-08" db="EMBL/GenBank/DDBJ databases">
        <title>A Genomic Blueprint of the Chicken Gut Microbiome.</title>
        <authorList>
            <person name="Gilroy R."/>
            <person name="Ravi A."/>
            <person name="Getino M."/>
            <person name="Pursley I."/>
            <person name="Horton D.L."/>
            <person name="Alikhan N.-F."/>
            <person name="Baker D."/>
            <person name="Gharbi K."/>
            <person name="Hall N."/>
            <person name="Watson M."/>
            <person name="Adriaenssens E.M."/>
            <person name="Foster-Nyarko E."/>
            <person name="Jarju S."/>
            <person name="Secka A."/>
            <person name="Antonio M."/>
            <person name="Oren A."/>
            <person name="Chaudhuri R."/>
            <person name="La Ragione R.M."/>
            <person name="Hildebrand F."/>
            <person name="Pallen M.J."/>
        </authorList>
    </citation>
    <scope>NUCLEOTIDE SEQUENCE [LARGE SCALE GENOMIC DNA]</scope>
    <source>
        <strain evidence="6 7">Sa2BVA9</strain>
    </source>
</reference>
<keyword evidence="3" id="KW-0238">DNA-binding</keyword>
<feature type="domain" description="Helicase C-terminal" evidence="5">
    <location>
        <begin position="494"/>
        <end position="647"/>
    </location>
</feature>
<sequence length="650" mass="71661">MCFFAYLGGKGLRVAVYLAREEEGDHTKSDELNLYISVCPEADQLWWEARRQRTKEPWSIIWISSQMPFSWACHLRENFRKQNAMIRGKTSIQGWRRWTESILQEKVSQEPGKDGMKLLRDCLDIKIVTLRGTNQAEEVIHSLYDDAVEAAEQLAGRQLLLLEAEALLAENVPSMQTECKAAIQLGYLAGRITYEAAVAEQVPHKKRRGLGHWLLGRGVQLHCRRCGSVAAEQSPCAACGSSACAYCEACLALGRSRACALLLRGAAPPAVNGAAGGFPTVADSRWGLSPAQSAATGAALAYLAEQRHASSAAAKGRFLLWAVTGAGKTEMTFPLLDAILSSGGSVLVATPRRDVVLELAPRVARAFPEVTRATLYGGSSDRWRRGELTLATTHQLLRFRHAFDLVIIDELDAFPYHNDPMLAYAAEACCKPGGSFIYLSATPPRELQKQAAIGKLAHARVPVRFHRHPLPVPLLLKVPSVQQLLKQHKLPAELLRRLTFSIERGAQIFMFVTRIAQIDALLHLLRRTMPDLRVEGTSSEDPLRAEKGMAFRDRTIRLLVTTTILERGVTVPKSDVYIFDANNRLFDAASLVQMAGRAGRSKDDPAGNVVFAAPERSLSQKEAVKQIKRMNTIARRQGYLVGKESAGDLV</sequence>
<dbReference type="Gene3D" id="3.40.50.300">
    <property type="entry name" value="P-loop containing nucleotide triphosphate hydrolases"/>
    <property type="match status" value="2"/>
</dbReference>
<evidence type="ECO:0000256" key="2">
    <source>
        <dbReference type="ARBA" id="ARBA00022840"/>
    </source>
</evidence>
<gene>
    <name evidence="6" type="ORF">H9647_12825</name>
</gene>
<evidence type="ECO:0000256" key="1">
    <source>
        <dbReference type="ARBA" id="ARBA00022741"/>
    </source>
</evidence>
<keyword evidence="1" id="KW-0547">Nucleotide-binding</keyword>
<dbReference type="PROSITE" id="PS51194">
    <property type="entry name" value="HELICASE_CTER"/>
    <property type="match status" value="1"/>
</dbReference>
<dbReference type="InterPro" id="IPR027417">
    <property type="entry name" value="P-loop_NTPase"/>
</dbReference>
<dbReference type="EMBL" id="JACSQL010000005">
    <property type="protein sequence ID" value="MBD7968952.1"/>
    <property type="molecule type" value="Genomic_DNA"/>
</dbReference>
<accession>A0ABR8SZU3</accession>
<dbReference type="SMART" id="SM00487">
    <property type="entry name" value="DEXDc"/>
    <property type="match status" value="1"/>
</dbReference>
<proteinExistence type="predicted"/>
<dbReference type="PANTHER" id="PTHR30580">
    <property type="entry name" value="PRIMOSOMAL PROTEIN N"/>
    <property type="match status" value="1"/>
</dbReference>
<name>A0ABR8SZU3_9BACL</name>
<dbReference type="Proteomes" id="UP000608071">
    <property type="component" value="Unassembled WGS sequence"/>
</dbReference>
<evidence type="ECO:0000256" key="3">
    <source>
        <dbReference type="ARBA" id="ARBA00023125"/>
    </source>
</evidence>
<dbReference type="InterPro" id="IPR011545">
    <property type="entry name" value="DEAD/DEAH_box_helicase_dom"/>
</dbReference>
<dbReference type="PANTHER" id="PTHR30580:SF1">
    <property type="entry name" value="COMF OPERON PROTEIN 1"/>
    <property type="match status" value="1"/>
</dbReference>